<sequence length="232" mass="26381">MLPISSPGSRPSTRSVAGPRSVHDPRMDITRRIRFDVPDSYVYGYPSKGGVIALENATIPDFEFLDLSRTHPPKTRFSDSQSEDEFCKKLLLLGAKWYDSLSRIIFLKGVDGDVPDAVCIDALEEGREPAPTERERTWVSVAWPSTGGMVVAEWNTIMWGYGRDDDRFLPYEELGRLRMCKDMDEKAVILKEWFEGKGFKNVGEYIGNAWMGIWDSKESGEHGEMQDTWKSD</sequence>
<dbReference type="OrthoDB" id="4487429at2759"/>
<evidence type="ECO:0000313" key="3">
    <source>
        <dbReference type="Proteomes" id="UP000799291"/>
    </source>
</evidence>
<organism evidence="2 3">
    <name type="scientific">Lentithecium fluviatile CBS 122367</name>
    <dbReference type="NCBI Taxonomy" id="1168545"/>
    <lineage>
        <taxon>Eukaryota</taxon>
        <taxon>Fungi</taxon>
        <taxon>Dikarya</taxon>
        <taxon>Ascomycota</taxon>
        <taxon>Pezizomycotina</taxon>
        <taxon>Dothideomycetes</taxon>
        <taxon>Pleosporomycetidae</taxon>
        <taxon>Pleosporales</taxon>
        <taxon>Massarineae</taxon>
        <taxon>Lentitheciaceae</taxon>
        <taxon>Lentithecium</taxon>
    </lineage>
</organism>
<dbReference type="Proteomes" id="UP000799291">
    <property type="component" value="Unassembled WGS sequence"/>
</dbReference>
<feature type="region of interest" description="Disordered" evidence="1">
    <location>
        <begin position="1"/>
        <end position="23"/>
    </location>
</feature>
<protein>
    <submittedName>
        <fullName evidence="2">Uncharacterized protein</fullName>
    </submittedName>
</protein>
<accession>A0A6G1II57</accession>
<keyword evidence="3" id="KW-1185">Reference proteome</keyword>
<dbReference type="EMBL" id="MU005617">
    <property type="protein sequence ID" value="KAF2677924.1"/>
    <property type="molecule type" value="Genomic_DNA"/>
</dbReference>
<dbReference type="AlphaFoldDB" id="A0A6G1II57"/>
<reference evidence="2" key="1">
    <citation type="journal article" date="2020" name="Stud. Mycol.">
        <title>101 Dothideomycetes genomes: a test case for predicting lifestyles and emergence of pathogens.</title>
        <authorList>
            <person name="Haridas S."/>
            <person name="Albert R."/>
            <person name="Binder M."/>
            <person name="Bloem J."/>
            <person name="Labutti K."/>
            <person name="Salamov A."/>
            <person name="Andreopoulos B."/>
            <person name="Baker S."/>
            <person name="Barry K."/>
            <person name="Bills G."/>
            <person name="Bluhm B."/>
            <person name="Cannon C."/>
            <person name="Castanera R."/>
            <person name="Culley D."/>
            <person name="Daum C."/>
            <person name="Ezra D."/>
            <person name="Gonzalez J."/>
            <person name="Henrissat B."/>
            <person name="Kuo A."/>
            <person name="Liang C."/>
            <person name="Lipzen A."/>
            <person name="Lutzoni F."/>
            <person name="Magnuson J."/>
            <person name="Mondo S."/>
            <person name="Nolan M."/>
            <person name="Ohm R."/>
            <person name="Pangilinan J."/>
            <person name="Park H.-J."/>
            <person name="Ramirez L."/>
            <person name="Alfaro M."/>
            <person name="Sun H."/>
            <person name="Tritt A."/>
            <person name="Yoshinaga Y."/>
            <person name="Zwiers L.-H."/>
            <person name="Turgeon B."/>
            <person name="Goodwin S."/>
            <person name="Spatafora J."/>
            <person name="Crous P."/>
            <person name="Grigoriev I."/>
        </authorList>
    </citation>
    <scope>NUCLEOTIDE SEQUENCE</scope>
    <source>
        <strain evidence="2">CBS 122367</strain>
    </source>
</reference>
<evidence type="ECO:0000313" key="2">
    <source>
        <dbReference type="EMBL" id="KAF2677924.1"/>
    </source>
</evidence>
<proteinExistence type="predicted"/>
<name>A0A6G1II57_9PLEO</name>
<evidence type="ECO:0000256" key="1">
    <source>
        <dbReference type="SAM" id="MobiDB-lite"/>
    </source>
</evidence>
<gene>
    <name evidence="2" type="ORF">K458DRAFT_349533</name>
</gene>
<feature type="compositionally biased region" description="Polar residues" evidence="1">
    <location>
        <begin position="1"/>
        <end position="15"/>
    </location>
</feature>